<accession>A0ABD2Q0Y7</accession>
<feature type="transmembrane region" description="Helical" evidence="5">
    <location>
        <begin position="116"/>
        <end position="137"/>
    </location>
</feature>
<reference evidence="6 7" key="1">
    <citation type="submission" date="2024-11" db="EMBL/GenBank/DDBJ databases">
        <title>Adaptive evolution of stress response genes in parasites aligns with host niche diversity.</title>
        <authorList>
            <person name="Hahn C."/>
            <person name="Resl P."/>
        </authorList>
    </citation>
    <scope>NUCLEOTIDE SEQUENCE [LARGE SCALE GENOMIC DNA]</scope>
    <source>
        <strain evidence="6">EGGRZ-B1_66</strain>
        <tissue evidence="6">Body</tissue>
    </source>
</reference>
<dbReference type="EMBL" id="JBJKFK010001354">
    <property type="protein sequence ID" value="KAL3313310.1"/>
    <property type="molecule type" value="Genomic_DNA"/>
</dbReference>
<feature type="transmembrane region" description="Helical" evidence="5">
    <location>
        <begin position="290"/>
        <end position="313"/>
    </location>
</feature>
<keyword evidence="4 5" id="KW-0472">Membrane</keyword>
<evidence type="ECO:0000256" key="2">
    <source>
        <dbReference type="ARBA" id="ARBA00022692"/>
    </source>
</evidence>
<keyword evidence="7" id="KW-1185">Reference proteome</keyword>
<dbReference type="InterPro" id="IPR008952">
    <property type="entry name" value="Tetraspanin_EC2_sf"/>
</dbReference>
<keyword evidence="2 5" id="KW-0812">Transmembrane</keyword>
<dbReference type="AlphaFoldDB" id="A0ABD2Q0Y7"/>
<evidence type="ECO:0000256" key="4">
    <source>
        <dbReference type="ARBA" id="ARBA00023136"/>
    </source>
</evidence>
<comment type="subcellular location">
    <subcellularLocation>
        <location evidence="1">Membrane</location>
        <topology evidence="1">Multi-pass membrane protein</topology>
    </subcellularLocation>
</comment>
<name>A0ABD2Q0Y7_9PLAT</name>
<organism evidence="6 7">
    <name type="scientific">Cichlidogyrus casuarinus</name>
    <dbReference type="NCBI Taxonomy" id="1844966"/>
    <lineage>
        <taxon>Eukaryota</taxon>
        <taxon>Metazoa</taxon>
        <taxon>Spiralia</taxon>
        <taxon>Lophotrochozoa</taxon>
        <taxon>Platyhelminthes</taxon>
        <taxon>Monogenea</taxon>
        <taxon>Monopisthocotylea</taxon>
        <taxon>Dactylogyridea</taxon>
        <taxon>Ancyrocephalidae</taxon>
        <taxon>Cichlidogyrus</taxon>
    </lineage>
</organism>
<protein>
    <submittedName>
        <fullName evidence="6">Uncharacterized protein</fullName>
    </submittedName>
</protein>
<evidence type="ECO:0000256" key="3">
    <source>
        <dbReference type="ARBA" id="ARBA00022989"/>
    </source>
</evidence>
<dbReference type="Proteomes" id="UP001626550">
    <property type="component" value="Unassembled WGS sequence"/>
</dbReference>
<dbReference type="InterPro" id="IPR018499">
    <property type="entry name" value="Tetraspanin/Peripherin"/>
</dbReference>
<gene>
    <name evidence="6" type="ORF">Ciccas_008088</name>
</gene>
<evidence type="ECO:0000313" key="7">
    <source>
        <dbReference type="Proteomes" id="UP001626550"/>
    </source>
</evidence>
<keyword evidence="3 5" id="KW-1133">Transmembrane helix</keyword>
<proteinExistence type="predicted"/>
<evidence type="ECO:0000313" key="6">
    <source>
        <dbReference type="EMBL" id="KAL3313310.1"/>
    </source>
</evidence>
<evidence type="ECO:0000256" key="1">
    <source>
        <dbReference type="ARBA" id="ARBA00004141"/>
    </source>
</evidence>
<dbReference type="GO" id="GO:0016020">
    <property type="term" value="C:membrane"/>
    <property type="evidence" value="ECO:0007669"/>
    <property type="project" value="UniProtKB-SubCell"/>
</dbReference>
<evidence type="ECO:0000256" key="5">
    <source>
        <dbReference type="SAM" id="Phobius"/>
    </source>
</evidence>
<feature type="transmembrane region" description="Helical" evidence="5">
    <location>
        <begin position="28"/>
        <end position="49"/>
    </location>
</feature>
<sequence length="353" mass="40219">MSSVFDLKKPHRTRPIFLKKSVLDQIRILFIWINLLCCLMAFVAFGFCLQMSVNTSGFVEHTIQTDINLTALENGRFTKGDKVVPGATACICVITLVGCLYIAILMVVFAQPRETLIASIFLYSFVLTFCCVTFLLFGPLMKSQVRMYSLESVYLRMFRNNFKHFQNITYEWGSFNAYWLKMQQKYQCCGVTGSKDFLAGTIRAMNSEIKGARRDTDRTIIDELKMTEEHYQNGSFKLHSSCCTHSNDSGVDPLTPITPSQYTCYLKNLSIARPPCGPKFAARDQGLNSFYVIQLSVIFLFAFILLVISAFMFKCFIEQELKNEKKKTDKLEKDAKGTTVQHTVKIPATLIYT</sequence>
<comment type="caution">
    <text evidence="6">The sequence shown here is derived from an EMBL/GenBank/DDBJ whole genome shotgun (WGS) entry which is preliminary data.</text>
</comment>
<dbReference type="Pfam" id="PF00335">
    <property type="entry name" value="Tetraspanin"/>
    <property type="match status" value="1"/>
</dbReference>
<dbReference type="Gene3D" id="1.10.1450.10">
    <property type="entry name" value="Tetraspanin"/>
    <property type="match status" value="1"/>
</dbReference>
<feature type="transmembrane region" description="Helical" evidence="5">
    <location>
        <begin position="86"/>
        <end position="110"/>
    </location>
</feature>